<dbReference type="GO" id="GO:0044781">
    <property type="term" value="P:bacterial-type flagellum organization"/>
    <property type="evidence" value="ECO:0007669"/>
    <property type="project" value="UniProtKB-KW"/>
</dbReference>
<feature type="domain" description="Flagellar assembly protein FliH/Type III secretion system HrpE" evidence="8">
    <location>
        <begin position="132"/>
        <end position="257"/>
    </location>
</feature>
<comment type="similarity">
    <text evidence="2">Belongs to the FliH family.</text>
</comment>
<dbReference type="PANTHER" id="PTHR34982">
    <property type="entry name" value="YOP PROTEINS TRANSLOCATION PROTEIN L"/>
    <property type="match status" value="1"/>
</dbReference>
<accession>A0AA46AI77</accession>
<comment type="function">
    <text evidence="1">Needed for flagellar regrowth and assembly.</text>
</comment>
<keyword evidence="9" id="KW-0282">Flagellum</keyword>
<evidence type="ECO:0000259" key="8">
    <source>
        <dbReference type="Pfam" id="PF02108"/>
    </source>
</evidence>
<dbReference type="GO" id="GO:0005829">
    <property type="term" value="C:cytosol"/>
    <property type="evidence" value="ECO:0007669"/>
    <property type="project" value="TreeGrafter"/>
</dbReference>
<keyword evidence="3" id="KW-0813">Transport</keyword>
<dbReference type="Pfam" id="PF02108">
    <property type="entry name" value="FliH"/>
    <property type="match status" value="1"/>
</dbReference>
<dbReference type="PANTHER" id="PTHR34982:SF1">
    <property type="entry name" value="FLAGELLAR ASSEMBLY PROTEIN FLIH"/>
    <property type="match status" value="1"/>
</dbReference>
<keyword evidence="10" id="KW-1185">Reference proteome</keyword>
<reference evidence="9" key="1">
    <citation type="submission" date="2017-05" db="EMBL/GenBank/DDBJ databases">
        <authorList>
            <person name="Varghese N."/>
            <person name="Submissions S."/>
        </authorList>
    </citation>
    <scope>NUCLEOTIDE SEQUENCE</scope>
    <source>
        <strain evidence="9">Su22</strain>
    </source>
</reference>
<evidence type="ECO:0000256" key="1">
    <source>
        <dbReference type="ARBA" id="ARBA00003041"/>
    </source>
</evidence>
<evidence type="ECO:0000313" key="10">
    <source>
        <dbReference type="Proteomes" id="UP001158066"/>
    </source>
</evidence>
<keyword evidence="5" id="KW-0653">Protein transport</keyword>
<name>A0AA46AI77_9CLOT</name>
<evidence type="ECO:0000256" key="7">
    <source>
        <dbReference type="SAM" id="Coils"/>
    </source>
</evidence>
<protein>
    <submittedName>
        <fullName evidence="9">Flagellar assembly protein FliH</fullName>
    </submittedName>
</protein>
<keyword evidence="9" id="KW-0969">Cilium</keyword>
<evidence type="ECO:0000256" key="3">
    <source>
        <dbReference type="ARBA" id="ARBA00022448"/>
    </source>
</evidence>
<evidence type="ECO:0000256" key="6">
    <source>
        <dbReference type="ARBA" id="ARBA00023225"/>
    </source>
</evidence>
<keyword evidence="7" id="KW-0175">Coiled coil</keyword>
<evidence type="ECO:0000256" key="4">
    <source>
        <dbReference type="ARBA" id="ARBA00022795"/>
    </source>
</evidence>
<organism evidence="9 10">
    <name type="scientific">Anoxynatronum buryatiense</name>
    <dbReference type="NCBI Taxonomy" id="489973"/>
    <lineage>
        <taxon>Bacteria</taxon>
        <taxon>Bacillati</taxon>
        <taxon>Bacillota</taxon>
        <taxon>Clostridia</taxon>
        <taxon>Eubacteriales</taxon>
        <taxon>Clostridiaceae</taxon>
        <taxon>Anoxynatronum</taxon>
    </lineage>
</organism>
<keyword evidence="4" id="KW-1005">Bacterial flagellum biogenesis</keyword>
<dbReference type="EMBL" id="FXUF01000003">
    <property type="protein sequence ID" value="SMP47205.1"/>
    <property type="molecule type" value="Genomic_DNA"/>
</dbReference>
<comment type="caution">
    <text evidence="9">The sequence shown here is derived from an EMBL/GenBank/DDBJ whole genome shotgun (WGS) entry which is preliminary data.</text>
</comment>
<dbReference type="AlphaFoldDB" id="A0AA46AI77"/>
<dbReference type="InterPro" id="IPR051472">
    <property type="entry name" value="T3SS_Stator/FliH"/>
</dbReference>
<feature type="coiled-coil region" evidence="7">
    <location>
        <begin position="130"/>
        <end position="161"/>
    </location>
</feature>
<dbReference type="InterPro" id="IPR018035">
    <property type="entry name" value="Flagellar_FliH/T3SS_HrpE"/>
</dbReference>
<evidence type="ECO:0000256" key="5">
    <source>
        <dbReference type="ARBA" id="ARBA00022927"/>
    </source>
</evidence>
<proteinExistence type="inferred from homology"/>
<keyword evidence="9" id="KW-0966">Cell projection</keyword>
<dbReference type="Proteomes" id="UP001158066">
    <property type="component" value="Unassembled WGS sequence"/>
</dbReference>
<evidence type="ECO:0000256" key="2">
    <source>
        <dbReference type="ARBA" id="ARBA00006602"/>
    </source>
</evidence>
<dbReference type="GO" id="GO:0015031">
    <property type="term" value="P:protein transport"/>
    <property type="evidence" value="ECO:0007669"/>
    <property type="project" value="UniProtKB-KW"/>
</dbReference>
<evidence type="ECO:0000313" key="9">
    <source>
        <dbReference type="EMBL" id="SMP47205.1"/>
    </source>
</evidence>
<sequence>MLAVEGMTLLYKIYKSSQLQIGDKIEIKARAFQSQEKEKALHENADMPNDSYPEYEAWQQERQSIISKAEEESTVIIEQAEKEAAEILEKSYQDSLKALEQAKEEGYHAGFETGSAEGKESGYQETMAILLEAKQLKQQAIDERNRLAKELESQIVQLVIQTSRRVIQSEMQDNQESIFTLIEEGLKKCNYTENLVIHVSEMDYDLVYAYQNRIYLMTEGIYDIEVKSDPSMSPGSVVIETASGQVDAGIETQLRQIEAAFTELLKSGDD</sequence>
<gene>
    <name evidence="9" type="ORF">SAMN06296020_103114</name>
</gene>
<keyword evidence="6" id="KW-1006">Bacterial flagellum protein export</keyword>